<evidence type="ECO:0000256" key="4">
    <source>
        <dbReference type="ARBA" id="ARBA00022553"/>
    </source>
</evidence>
<evidence type="ECO:0000256" key="1">
    <source>
        <dbReference type="ARBA" id="ARBA00000085"/>
    </source>
</evidence>
<keyword evidence="12" id="KW-0472">Membrane</keyword>
<comment type="caution">
    <text evidence="15">The sequence shown here is derived from an EMBL/GenBank/DDBJ whole genome shotgun (WGS) entry which is preliminary data.</text>
</comment>
<evidence type="ECO:0000256" key="7">
    <source>
        <dbReference type="ARBA" id="ARBA00022777"/>
    </source>
</evidence>
<dbReference type="SMART" id="SM00388">
    <property type="entry name" value="HisKA"/>
    <property type="match status" value="1"/>
</dbReference>
<keyword evidence="6" id="KW-0547">Nucleotide-binding</keyword>
<keyword evidence="5 15" id="KW-0808">Transferase</keyword>
<feature type="transmembrane region" description="Helical" evidence="12">
    <location>
        <begin position="249"/>
        <end position="271"/>
    </location>
</feature>
<keyword evidence="7" id="KW-0418">Kinase</keyword>
<evidence type="ECO:0000256" key="9">
    <source>
        <dbReference type="ARBA" id="ARBA00023012"/>
    </source>
</evidence>
<dbReference type="PANTHER" id="PTHR43065:SF46">
    <property type="entry name" value="C4-DICARBOXYLATE TRANSPORT SENSOR PROTEIN DCTB"/>
    <property type="match status" value="1"/>
</dbReference>
<evidence type="ECO:0000259" key="14">
    <source>
        <dbReference type="PROSITE" id="PS50885"/>
    </source>
</evidence>
<evidence type="ECO:0000256" key="2">
    <source>
        <dbReference type="ARBA" id="ARBA00004370"/>
    </source>
</evidence>
<evidence type="ECO:0000313" key="15">
    <source>
        <dbReference type="EMBL" id="TWU25040.1"/>
    </source>
</evidence>
<dbReference type="InterPro" id="IPR003660">
    <property type="entry name" value="HAMP_dom"/>
</dbReference>
<dbReference type="Pfam" id="PF00672">
    <property type="entry name" value="HAMP"/>
    <property type="match status" value="1"/>
</dbReference>
<keyword evidence="12" id="KW-1133">Transmembrane helix</keyword>
<dbReference type="CDD" id="cd06225">
    <property type="entry name" value="HAMP"/>
    <property type="match status" value="1"/>
</dbReference>
<name>A0A5C6CK90_9BACT</name>
<dbReference type="InterPro" id="IPR003594">
    <property type="entry name" value="HATPase_dom"/>
</dbReference>
<dbReference type="PROSITE" id="PS50109">
    <property type="entry name" value="HIS_KIN"/>
    <property type="match status" value="1"/>
</dbReference>
<evidence type="ECO:0000256" key="6">
    <source>
        <dbReference type="ARBA" id="ARBA00022741"/>
    </source>
</evidence>
<dbReference type="SUPFAM" id="SSF158472">
    <property type="entry name" value="HAMP domain-like"/>
    <property type="match status" value="1"/>
</dbReference>
<keyword evidence="4" id="KW-0597">Phosphoprotein</keyword>
<gene>
    <name evidence="15" type="primary">zraS_1</name>
    <name evidence="15" type="ORF">Pla52o_13370</name>
</gene>
<dbReference type="Gene3D" id="3.30.565.10">
    <property type="entry name" value="Histidine kinase-like ATPase, C-terminal domain"/>
    <property type="match status" value="1"/>
</dbReference>
<proteinExistence type="predicted"/>
<dbReference type="GO" id="GO:0005524">
    <property type="term" value="F:ATP binding"/>
    <property type="evidence" value="ECO:0007669"/>
    <property type="project" value="UniProtKB-KW"/>
</dbReference>
<dbReference type="Gene3D" id="6.10.340.10">
    <property type="match status" value="1"/>
</dbReference>
<sequence>MTQSHSVWVAGRGRWILGRFVLSPRAQIDRLQFRAVEKDVSRVSAKEGSFVLRRRSIRTKLFAALGLLSTIVLVLAFSGIWGLYRYQQLANAVSQRATEMPFANDINRLAETLRDRNSRVNDLQHNGGMIDAALLENPLVEIERSRYHQVLLELDLRLQLYEDLVETLQAESSLLVDAERQKHSLGEIRESVEALNRFHRRRLTVDYSHKSELSDRLDSLVGQTHEHLSLIHGGMAVFSHDVRGQYNTWIGVAWLCTIVSMVMVALLVWGFHSLVVKPFRTLIVGSRLVAGGQLNHRIDLGTGDELSELAAAMNEMTDKFQKAYKKVNLLCNDLDHQVRERTREVIQNEQLASVGFLAAGVAHEINNPLATIAWSAESLESRLEEVVCLSADADHLDPEFIAVMRTNLRRIEDEAFRCKGITERLLDFSRLSEVRRASTNLTELVGEVVSMVSKVGKYRCKSVRTHTSGATFAHVNPQEIRQVVLNLVTNALESVDTDGNVDVYVQSDGTTSRVIVQDDGCGMSSDVLEHLFEPFFTRRRDGTGTGLGLSITYRIVSQHGGSLIAQSDGEGRGSRMEVSLPARAEHEDNPTKSRDTIGWNHESVKAA</sequence>
<keyword evidence="12" id="KW-0812">Transmembrane</keyword>
<dbReference type="RefSeq" id="WP_146593746.1">
    <property type="nucleotide sequence ID" value="NZ_SJPT01000002.1"/>
</dbReference>
<dbReference type="PANTHER" id="PTHR43065">
    <property type="entry name" value="SENSOR HISTIDINE KINASE"/>
    <property type="match status" value="1"/>
</dbReference>
<dbReference type="PRINTS" id="PR00344">
    <property type="entry name" value="BCTRLSENSOR"/>
</dbReference>
<protein>
    <recommendedName>
        <fullName evidence="3">histidine kinase</fullName>
        <ecNumber evidence="3">2.7.13.3</ecNumber>
    </recommendedName>
</protein>
<dbReference type="Pfam" id="PF00512">
    <property type="entry name" value="HisKA"/>
    <property type="match status" value="1"/>
</dbReference>
<dbReference type="InterPro" id="IPR003661">
    <property type="entry name" value="HisK_dim/P_dom"/>
</dbReference>
<comment type="catalytic activity">
    <reaction evidence="1">
        <text>ATP + protein L-histidine = ADP + protein N-phospho-L-histidine.</text>
        <dbReference type="EC" id="2.7.13.3"/>
    </reaction>
</comment>
<evidence type="ECO:0000256" key="11">
    <source>
        <dbReference type="SAM" id="MobiDB-lite"/>
    </source>
</evidence>
<dbReference type="GO" id="GO:0016020">
    <property type="term" value="C:membrane"/>
    <property type="evidence" value="ECO:0007669"/>
    <property type="project" value="UniProtKB-SubCell"/>
</dbReference>
<dbReference type="SUPFAM" id="SSF55874">
    <property type="entry name" value="ATPase domain of HSP90 chaperone/DNA topoisomerase II/histidine kinase"/>
    <property type="match status" value="1"/>
</dbReference>
<dbReference type="SUPFAM" id="SSF47384">
    <property type="entry name" value="Homodimeric domain of signal transducing histidine kinase"/>
    <property type="match status" value="1"/>
</dbReference>
<evidence type="ECO:0000313" key="16">
    <source>
        <dbReference type="Proteomes" id="UP000316304"/>
    </source>
</evidence>
<dbReference type="EC" id="2.7.13.3" evidence="3"/>
<evidence type="ECO:0000256" key="10">
    <source>
        <dbReference type="SAM" id="Coils"/>
    </source>
</evidence>
<feature type="region of interest" description="Disordered" evidence="11">
    <location>
        <begin position="563"/>
        <end position="607"/>
    </location>
</feature>
<dbReference type="InterPro" id="IPR005467">
    <property type="entry name" value="His_kinase_dom"/>
</dbReference>
<dbReference type="CDD" id="cd00082">
    <property type="entry name" value="HisKA"/>
    <property type="match status" value="1"/>
</dbReference>
<dbReference type="Gene3D" id="1.10.287.130">
    <property type="match status" value="1"/>
</dbReference>
<dbReference type="PROSITE" id="PS50885">
    <property type="entry name" value="HAMP"/>
    <property type="match status" value="1"/>
</dbReference>
<feature type="domain" description="Histidine kinase" evidence="13">
    <location>
        <begin position="360"/>
        <end position="584"/>
    </location>
</feature>
<feature type="coiled-coil region" evidence="10">
    <location>
        <begin position="151"/>
        <end position="181"/>
    </location>
</feature>
<keyword evidence="8" id="KW-0067">ATP-binding</keyword>
<keyword evidence="9" id="KW-0902">Two-component regulatory system</keyword>
<feature type="compositionally biased region" description="Basic and acidic residues" evidence="11">
    <location>
        <begin position="583"/>
        <end position="595"/>
    </location>
</feature>
<evidence type="ECO:0000256" key="5">
    <source>
        <dbReference type="ARBA" id="ARBA00022679"/>
    </source>
</evidence>
<dbReference type="OrthoDB" id="226486at2"/>
<dbReference type="InterPro" id="IPR004358">
    <property type="entry name" value="Sig_transdc_His_kin-like_C"/>
</dbReference>
<evidence type="ECO:0000259" key="13">
    <source>
        <dbReference type="PROSITE" id="PS50109"/>
    </source>
</evidence>
<dbReference type="EMBL" id="SJPT01000002">
    <property type="protein sequence ID" value="TWU25040.1"/>
    <property type="molecule type" value="Genomic_DNA"/>
</dbReference>
<evidence type="ECO:0000256" key="8">
    <source>
        <dbReference type="ARBA" id="ARBA00022840"/>
    </source>
</evidence>
<comment type="subcellular location">
    <subcellularLocation>
        <location evidence="2">Membrane</location>
    </subcellularLocation>
</comment>
<reference evidence="15 16" key="1">
    <citation type="submission" date="2019-02" db="EMBL/GenBank/DDBJ databases">
        <title>Deep-cultivation of Planctomycetes and their phenomic and genomic characterization uncovers novel biology.</title>
        <authorList>
            <person name="Wiegand S."/>
            <person name="Jogler M."/>
            <person name="Boedeker C."/>
            <person name="Pinto D."/>
            <person name="Vollmers J."/>
            <person name="Rivas-Marin E."/>
            <person name="Kohn T."/>
            <person name="Peeters S.H."/>
            <person name="Heuer A."/>
            <person name="Rast P."/>
            <person name="Oberbeckmann S."/>
            <person name="Bunk B."/>
            <person name="Jeske O."/>
            <person name="Meyerdierks A."/>
            <person name="Storesund J.E."/>
            <person name="Kallscheuer N."/>
            <person name="Luecker S."/>
            <person name="Lage O.M."/>
            <person name="Pohl T."/>
            <person name="Merkel B.J."/>
            <person name="Hornburger P."/>
            <person name="Mueller R.-W."/>
            <person name="Bruemmer F."/>
            <person name="Labrenz M."/>
            <person name="Spormann A.M."/>
            <person name="Op Den Camp H."/>
            <person name="Overmann J."/>
            <person name="Amann R."/>
            <person name="Jetten M.S.M."/>
            <person name="Mascher T."/>
            <person name="Medema M.H."/>
            <person name="Devos D.P."/>
            <person name="Kaster A.-K."/>
            <person name="Ovreas L."/>
            <person name="Rohde M."/>
            <person name="Galperin M.Y."/>
            <person name="Jogler C."/>
        </authorList>
    </citation>
    <scope>NUCLEOTIDE SEQUENCE [LARGE SCALE GENOMIC DNA]</scope>
    <source>
        <strain evidence="15 16">Pla52o</strain>
    </source>
</reference>
<keyword evidence="10" id="KW-0175">Coiled coil</keyword>
<dbReference type="SMART" id="SM00304">
    <property type="entry name" value="HAMP"/>
    <property type="match status" value="1"/>
</dbReference>
<feature type="domain" description="HAMP" evidence="14">
    <location>
        <begin position="273"/>
        <end position="325"/>
    </location>
</feature>
<evidence type="ECO:0000256" key="3">
    <source>
        <dbReference type="ARBA" id="ARBA00012438"/>
    </source>
</evidence>
<dbReference type="InterPro" id="IPR036097">
    <property type="entry name" value="HisK_dim/P_sf"/>
</dbReference>
<dbReference type="Proteomes" id="UP000316304">
    <property type="component" value="Unassembled WGS sequence"/>
</dbReference>
<dbReference type="Pfam" id="PF02518">
    <property type="entry name" value="HATPase_c"/>
    <property type="match status" value="1"/>
</dbReference>
<organism evidence="15 16">
    <name type="scientific">Novipirellula galeiformis</name>
    <dbReference type="NCBI Taxonomy" id="2528004"/>
    <lineage>
        <taxon>Bacteria</taxon>
        <taxon>Pseudomonadati</taxon>
        <taxon>Planctomycetota</taxon>
        <taxon>Planctomycetia</taxon>
        <taxon>Pirellulales</taxon>
        <taxon>Pirellulaceae</taxon>
        <taxon>Novipirellula</taxon>
    </lineage>
</organism>
<dbReference type="AlphaFoldDB" id="A0A5C6CK90"/>
<dbReference type="SMART" id="SM00387">
    <property type="entry name" value="HATPase_c"/>
    <property type="match status" value="1"/>
</dbReference>
<feature type="transmembrane region" description="Helical" evidence="12">
    <location>
        <begin position="61"/>
        <end position="84"/>
    </location>
</feature>
<accession>A0A5C6CK90</accession>
<dbReference type="InterPro" id="IPR036890">
    <property type="entry name" value="HATPase_C_sf"/>
</dbReference>
<dbReference type="GO" id="GO:0000155">
    <property type="term" value="F:phosphorelay sensor kinase activity"/>
    <property type="evidence" value="ECO:0007669"/>
    <property type="project" value="InterPro"/>
</dbReference>
<evidence type="ECO:0000256" key="12">
    <source>
        <dbReference type="SAM" id="Phobius"/>
    </source>
</evidence>
<keyword evidence="16" id="KW-1185">Reference proteome</keyword>